<dbReference type="PROSITE" id="PS51257">
    <property type="entry name" value="PROKAR_LIPOPROTEIN"/>
    <property type="match status" value="1"/>
</dbReference>
<evidence type="ECO:0000313" key="2">
    <source>
        <dbReference type="EMBL" id="TMM58711.1"/>
    </source>
</evidence>
<dbReference type="EMBL" id="VATY01000001">
    <property type="protein sequence ID" value="TMM58711.1"/>
    <property type="molecule type" value="Genomic_DNA"/>
</dbReference>
<dbReference type="RefSeq" id="WP_138656644.1">
    <property type="nucleotide sequence ID" value="NZ_VATY01000001.1"/>
</dbReference>
<keyword evidence="1" id="KW-0732">Signal</keyword>
<protein>
    <submittedName>
        <fullName evidence="2">Multidrug transporter</fullName>
    </submittedName>
</protein>
<sequence>MKTSKFLLGFFTLTILLVGCAADDTADVIINQEGGNPTNPTTPDSNEIGGTLSEDLTLTTGTEYKLTSALIVPEGFTLNIEPGAVIRATTGADVYVAVMQGGKIMAEGTSTNPIVFTSDSATPNPGDWGGLIVLGKAPINSVTGGDATSTSEIGGLPYGGSAADDNSGILKYLRIEYSGGAADASSENNGFSFYGVGNGTTIEYIQAFEGKDDGVEFFGGTVNASFVSVIGAQDDSIDWTEGFTGTLTNVYVEHRQAHDKGIEGDGFNTDIGNNSDPLFWSAPTINNITINGNGSSNENEAIRLRAGTRALFTNVLLSGFAEGFDLDSDGADSPTGQGVLDGDTGVTNISFDDVTVNLKNDTGDTFGEAEFFTGIGNGTGADYSSWNGGWTRN</sequence>
<dbReference type="SUPFAM" id="SSF51126">
    <property type="entry name" value="Pectin lyase-like"/>
    <property type="match status" value="1"/>
</dbReference>
<name>A0A5S3PUM3_9FLAO</name>
<keyword evidence="3" id="KW-1185">Reference proteome</keyword>
<organism evidence="2 3">
    <name type="scientific">Maribacter algarum</name>
    <name type="common">ex Zhang et al. 2020</name>
    <dbReference type="NCBI Taxonomy" id="2578118"/>
    <lineage>
        <taxon>Bacteria</taxon>
        <taxon>Pseudomonadati</taxon>
        <taxon>Bacteroidota</taxon>
        <taxon>Flavobacteriia</taxon>
        <taxon>Flavobacteriales</taxon>
        <taxon>Flavobacteriaceae</taxon>
        <taxon>Maribacter</taxon>
    </lineage>
</organism>
<dbReference type="InterPro" id="IPR011050">
    <property type="entry name" value="Pectin_lyase_fold/virulence"/>
</dbReference>
<comment type="caution">
    <text evidence="2">The sequence shown here is derived from an EMBL/GenBank/DDBJ whole genome shotgun (WGS) entry which is preliminary data.</text>
</comment>
<dbReference type="PANTHER" id="PTHR41339">
    <property type="entry name" value="LIPL48"/>
    <property type="match status" value="1"/>
</dbReference>
<dbReference type="OrthoDB" id="1521716at2"/>
<evidence type="ECO:0000313" key="3">
    <source>
        <dbReference type="Proteomes" id="UP000310314"/>
    </source>
</evidence>
<dbReference type="AlphaFoldDB" id="A0A5S3PUM3"/>
<evidence type="ECO:0000256" key="1">
    <source>
        <dbReference type="SAM" id="SignalP"/>
    </source>
</evidence>
<accession>A0A5S3PUM3</accession>
<proteinExistence type="predicted"/>
<reference evidence="2 3" key="1">
    <citation type="submission" date="2019-05" db="EMBL/GenBank/DDBJ databases">
        <authorList>
            <person name="Zhang J.-Y."/>
            <person name="Feg X."/>
            <person name="Du Z.-J."/>
        </authorList>
    </citation>
    <scope>NUCLEOTIDE SEQUENCE [LARGE SCALE GENOMIC DNA]</scope>
    <source>
        <strain evidence="2 3">RZ26</strain>
    </source>
</reference>
<feature type="chain" id="PRO_5024459465" evidence="1">
    <location>
        <begin position="22"/>
        <end position="393"/>
    </location>
</feature>
<dbReference type="PANTHER" id="PTHR41339:SF1">
    <property type="entry name" value="SECRETED PROTEIN"/>
    <property type="match status" value="1"/>
</dbReference>
<feature type="signal peptide" evidence="1">
    <location>
        <begin position="1"/>
        <end position="21"/>
    </location>
</feature>
<gene>
    <name evidence="2" type="ORF">FEE95_04580</name>
</gene>
<dbReference type="Proteomes" id="UP000310314">
    <property type="component" value="Unassembled WGS sequence"/>
</dbReference>